<dbReference type="PANTHER" id="PTHR33360">
    <property type="entry name" value="TRANSPOSASE FOR INSERTION SEQUENCE ELEMENT IS200"/>
    <property type="match status" value="1"/>
</dbReference>
<reference evidence="2 3" key="1">
    <citation type="submission" date="2017-09" db="EMBL/GenBank/DDBJ databases">
        <title>Depth-based differentiation of microbial function through sediment-hosted aquifers and enrichment of novel symbionts in the deep terrestrial subsurface.</title>
        <authorList>
            <person name="Probst A.J."/>
            <person name="Ladd B."/>
            <person name="Jarett J.K."/>
            <person name="Geller-Mcgrath D.E."/>
            <person name="Sieber C.M."/>
            <person name="Emerson J.B."/>
            <person name="Anantharaman K."/>
            <person name="Thomas B.C."/>
            <person name="Malmstrom R."/>
            <person name="Stieglmeier M."/>
            <person name="Klingl A."/>
            <person name="Woyke T."/>
            <person name="Ryan C.M."/>
            <person name="Banfield J.F."/>
        </authorList>
    </citation>
    <scope>NUCLEOTIDE SEQUENCE [LARGE SCALE GENOMIC DNA]</scope>
    <source>
        <strain evidence="2">CG23_combo_of_CG06-09_8_20_14_all_40_13</strain>
    </source>
</reference>
<name>A0A2G9YRN4_9BACT</name>
<dbReference type="GO" id="GO:0006313">
    <property type="term" value="P:DNA transposition"/>
    <property type="evidence" value="ECO:0007669"/>
    <property type="project" value="InterPro"/>
</dbReference>
<feature type="domain" description="Transposase IS200-like" evidence="1">
    <location>
        <begin position="10"/>
        <end position="132"/>
    </location>
</feature>
<dbReference type="AlphaFoldDB" id="A0A2G9YRN4"/>
<dbReference type="InterPro" id="IPR002686">
    <property type="entry name" value="Transposase_17"/>
</dbReference>
<dbReference type="Proteomes" id="UP000231567">
    <property type="component" value="Unassembled WGS sequence"/>
</dbReference>
<proteinExistence type="predicted"/>
<dbReference type="SMART" id="SM01321">
    <property type="entry name" value="Y1_Tnp"/>
    <property type="match status" value="1"/>
</dbReference>
<protein>
    <submittedName>
        <fullName evidence="2">IS200/IS605 family transposase</fullName>
    </submittedName>
</protein>
<dbReference type="GO" id="GO:0003677">
    <property type="term" value="F:DNA binding"/>
    <property type="evidence" value="ECO:0007669"/>
    <property type="project" value="InterPro"/>
</dbReference>
<dbReference type="Pfam" id="PF01797">
    <property type="entry name" value="Y1_Tnp"/>
    <property type="match status" value="1"/>
</dbReference>
<dbReference type="InterPro" id="IPR036515">
    <property type="entry name" value="Transposase_17_sf"/>
</dbReference>
<gene>
    <name evidence="2" type="ORF">COX39_00590</name>
</gene>
<comment type="caution">
    <text evidence="2">The sequence shown here is derived from an EMBL/GenBank/DDBJ whole genome shotgun (WGS) entry which is preliminary data.</text>
</comment>
<evidence type="ECO:0000313" key="3">
    <source>
        <dbReference type="Proteomes" id="UP000231567"/>
    </source>
</evidence>
<accession>A0A2G9YRN4</accession>
<organism evidence="2 3">
    <name type="scientific">Candidatus Nealsonbacteria bacterium CG23_combo_of_CG06-09_8_20_14_all_40_13</name>
    <dbReference type="NCBI Taxonomy" id="1974724"/>
    <lineage>
        <taxon>Bacteria</taxon>
        <taxon>Candidatus Nealsoniibacteriota</taxon>
    </lineage>
</organism>
<evidence type="ECO:0000313" key="2">
    <source>
        <dbReference type="EMBL" id="PIP21894.1"/>
    </source>
</evidence>
<dbReference type="SUPFAM" id="SSF143422">
    <property type="entry name" value="Transposase IS200-like"/>
    <property type="match status" value="1"/>
</dbReference>
<dbReference type="Gene3D" id="3.30.70.1290">
    <property type="entry name" value="Transposase IS200-like"/>
    <property type="match status" value="1"/>
</dbReference>
<sequence>MAVRRSSHAVYELEYHFVWAIKYRKKVFNTREMKTKVEEIFREIAAQYDLTIEEIKAMSDHVHLLVSAPPRFSPARIANILKSVSMRLIFRQYSKLKKLHFWGGELWVGGYCVKSSGHDLTTVQIQHYIQTQDQPVLL</sequence>
<evidence type="ECO:0000259" key="1">
    <source>
        <dbReference type="SMART" id="SM01321"/>
    </source>
</evidence>
<dbReference type="GO" id="GO:0004803">
    <property type="term" value="F:transposase activity"/>
    <property type="evidence" value="ECO:0007669"/>
    <property type="project" value="InterPro"/>
</dbReference>
<dbReference type="NCBIfam" id="NF033573">
    <property type="entry name" value="transpos_IS200"/>
    <property type="match status" value="1"/>
</dbReference>
<dbReference type="EMBL" id="PCRM01000010">
    <property type="protein sequence ID" value="PIP21894.1"/>
    <property type="molecule type" value="Genomic_DNA"/>
</dbReference>
<dbReference type="PANTHER" id="PTHR33360:SF2">
    <property type="entry name" value="TRANSPOSASE FOR INSERTION SEQUENCE ELEMENT IS200"/>
    <property type="match status" value="1"/>
</dbReference>